<keyword evidence="4" id="KW-0479">Metal-binding</keyword>
<evidence type="ECO:0000259" key="8">
    <source>
        <dbReference type="Pfam" id="PF01431"/>
    </source>
</evidence>
<dbReference type="PRINTS" id="PR00786">
    <property type="entry name" value="NEPRILYSIN"/>
</dbReference>
<evidence type="ECO:0000313" key="10">
    <source>
        <dbReference type="EMBL" id="CAJ0604474.1"/>
    </source>
</evidence>
<evidence type="ECO:0000256" key="4">
    <source>
        <dbReference type="ARBA" id="ARBA00022723"/>
    </source>
</evidence>
<evidence type="ECO:0000256" key="5">
    <source>
        <dbReference type="ARBA" id="ARBA00022801"/>
    </source>
</evidence>
<dbReference type="EMBL" id="CATQJL010000305">
    <property type="protein sequence ID" value="CAJ0604474.1"/>
    <property type="molecule type" value="Genomic_DNA"/>
</dbReference>
<comment type="similarity">
    <text evidence="2">Belongs to the peptidase M13 family.</text>
</comment>
<feature type="domain" description="Peptidase M13 C-terminal" evidence="8">
    <location>
        <begin position="446"/>
        <end position="653"/>
    </location>
</feature>
<dbReference type="PROSITE" id="PS51885">
    <property type="entry name" value="NEPRILYSIN"/>
    <property type="match status" value="1"/>
</dbReference>
<dbReference type="Pfam" id="PF05649">
    <property type="entry name" value="Peptidase_M13_N"/>
    <property type="match status" value="1"/>
</dbReference>
<dbReference type="GO" id="GO:0005886">
    <property type="term" value="C:plasma membrane"/>
    <property type="evidence" value="ECO:0007669"/>
    <property type="project" value="TreeGrafter"/>
</dbReference>
<evidence type="ECO:0000313" key="11">
    <source>
        <dbReference type="Proteomes" id="UP001176961"/>
    </source>
</evidence>
<evidence type="ECO:0000256" key="6">
    <source>
        <dbReference type="ARBA" id="ARBA00022833"/>
    </source>
</evidence>
<dbReference type="InterPro" id="IPR024079">
    <property type="entry name" value="MetalloPept_cat_dom_sf"/>
</dbReference>
<evidence type="ECO:0000256" key="3">
    <source>
        <dbReference type="ARBA" id="ARBA00022670"/>
    </source>
</evidence>
<evidence type="ECO:0000256" key="2">
    <source>
        <dbReference type="ARBA" id="ARBA00007357"/>
    </source>
</evidence>
<keyword evidence="6" id="KW-0862">Zinc</keyword>
<gene>
    <name evidence="10" type="ORF">CYNAS_LOCUS16457</name>
</gene>
<keyword evidence="7" id="KW-0482">Metalloprotease</keyword>
<protein>
    <recommendedName>
        <fullName evidence="12">Peptidase family M13</fullName>
    </recommendedName>
</protein>
<feature type="domain" description="Peptidase M13 N-terminal" evidence="9">
    <location>
        <begin position="3"/>
        <end position="386"/>
    </location>
</feature>
<dbReference type="PANTHER" id="PTHR11733:SF237">
    <property type="entry name" value="NEPRILYSIN-LIKE 4"/>
    <property type="match status" value="1"/>
</dbReference>
<accession>A0AA36M9I1</accession>
<proteinExistence type="inferred from homology"/>
<comment type="cofactor">
    <cofactor evidence="1">
        <name>Zn(2+)</name>
        <dbReference type="ChEBI" id="CHEBI:29105"/>
    </cofactor>
</comment>
<dbReference type="GO" id="GO:0004222">
    <property type="term" value="F:metalloendopeptidase activity"/>
    <property type="evidence" value="ECO:0007669"/>
    <property type="project" value="InterPro"/>
</dbReference>
<dbReference type="InterPro" id="IPR042089">
    <property type="entry name" value="Peptidase_M13_dom_2"/>
</dbReference>
<sequence length="656" mass="76434">MAYSNFEIVADKVESELKEMFESKEKYGSKIINGLKAVYKKCMDVDELNRIGASRMIKQIRRFGVWPMLDGDNKWDEKKFDLTSLLIFVSRRRVNMFVNFKLTLDEKDVSRRLIEFDQGGITLPRRVYLMKHVYAGKINILKKFLVDKVMLFQKDGNVRRNRTKTEEDIDEIIDFEAKIAAIHAPPEARKDHEKFYHLRRLSKMRKYMPMIDWDRFFRKVAPAAAHHYFESDPQVLVREIAYLNSRSARSPQRLSSPISKLLNETDPRIITNYVFIRYSSALTKEMGERYDDVAQEYLRDMYGRQQKAPRWKDCTRSTMDLMKYATSAMYVRKAFDKEAKDVALNLTYDLQIAFRKTLKTTDWLHGPTKNRALHKAKRMLRKIAYPDFVLDDKKLDKHYEGLNVDENDSYGKMLEKIDKWDIAYLSERLAKPVDRSEYDFNAAEVNAYYDDITNSIKITAAILQAPFFHHTFPKALNYGGIGAVMAHEITHGFDVEGSQHDAYGNLHDWWDKSVKKNFRKRAQCFVDQYENIEVPGTNLSINGEVTQVENIADNGGVKQAYKAYKAYLQRNGGEEPRIKGLEKYNNDQMFFLGYAGIWCEHTTTQALVNQLLGDDHSPARYRVNQVLANQPEFAAAFKCKKGTPMNPKSSERCAIW</sequence>
<evidence type="ECO:0008006" key="12">
    <source>
        <dbReference type="Google" id="ProtNLM"/>
    </source>
</evidence>
<dbReference type="Proteomes" id="UP001176961">
    <property type="component" value="Unassembled WGS sequence"/>
</dbReference>
<dbReference type="InterPro" id="IPR018497">
    <property type="entry name" value="Peptidase_M13_C"/>
</dbReference>
<evidence type="ECO:0000256" key="7">
    <source>
        <dbReference type="ARBA" id="ARBA00023049"/>
    </source>
</evidence>
<dbReference type="AlphaFoldDB" id="A0AA36M9I1"/>
<dbReference type="GO" id="GO:0046872">
    <property type="term" value="F:metal ion binding"/>
    <property type="evidence" value="ECO:0007669"/>
    <property type="project" value="UniProtKB-KW"/>
</dbReference>
<dbReference type="CDD" id="cd08662">
    <property type="entry name" value="M13"/>
    <property type="match status" value="1"/>
</dbReference>
<comment type="caution">
    <text evidence="10">The sequence shown here is derived from an EMBL/GenBank/DDBJ whole genome shotgun (WGS) entry which is preliminary data.</text>
</comment>
<name>A0AA36M9I1_CYLNA</name>
<evidence type="ECO:0000256" key="1">
    <source>
        <dbReference type="ARBA" id="ARBA00001947"/>
    </source>
</evidence>
<dbReference type="Pfam" id="PF01431">
    <property type="entry name" value="Peptidase_M13"/>
    <property type="match status" value="1"/>
</dbReference>
<keyword evidence="5" id="KW-0378">Hydrolase</keyword>
<keyword evidence="11" id="KW-1185">Reference proteome</keyword>
<dbReference type="PANTHER" id="PTHR11733">
    <property type="entry name" value="ZINC METALLOPROTEASE FAMILY M13 NEPRILYSIN-RELATED"/>
    <property type="match status" value="1"/>
</dbReference>
<dbReference type="InterPro" id="IPR008753">
    <property type="entry name" value="Peptidase_M13_N"/>
</dbReference>
<dbReference type="InterPro" id="IPR000718">
    <property type="entry name" value="Peptidase_M13"/>
</dbReference>
<evidence type="ECO:0000259" key="9">
    <source>
        <dbReference type="Pfam" id="PF05649"/>
    </source>
</evidence>
<dbReference type="Gene3D" id="1.10.1380.10">
    <property type="entry name" value="Neutral endopeptidase , domain2"/>
    <property type="match status" value="1"/>
</dbReference>
<keyword evidence="3" id="KW-0645">Protease</keyword>
<reference evidence="10" key="1">
    <citation type="submission" date="2023-07" db="EMBL/GenBank/DDBJ databases">
        <authorList>
            <consortium name="CYATHOMIX"/>
        </authorList>
    </citation>
    <scope>NUCLEOTIDE SEQUENCE</scope>
    <source>
        <strain evidence="10">N/A</strain>
    </source>
</reference>
<dbReference type="Gene3D" id="3.40.390.10">
    <property type="entry name" value="Collagenase (Catalytic Domain)"/>
    <property type="match status" value="1"/>
</dbReference>
<organism evidence="10 11">
    <name type="scientific">Cylicocyclus nassatus</name>
    <name type="common">Nematode worm</name>
    <dbReference type="NCBI Taxonomy" id="53992"/>
    <lineage>
        <taxon>Eukaryota</taxon>
        <taxon>Metazoa</taxon>
        <taxon>Ecdysozoa</taxon>
        <taxon>Nematoda</taxon>
        <taxon>Chromadorea</taxon>
        <taxon>Rhabditida</taxon>
        <taxon>Rhabditina</taxon>
        <taxon>Rhabditomorpha</taxon>
        <taxon>Strongyloidea</taxon>
        <taxon>Strongylidae</taxon>
        <taxon>Cylicocyclus</taxon>
    </lineage>
</organism>
<dbReference type="GO" id="GO:0016485">
    <property type="term" value="P:protein processing"/>
    <property type="evidence" value="ECO:0007669"/>
    <property type="project" value="TreeGrafter"/>
</dbReference>
<dbReference type="SUPFAM" id="SSF55486">
    <property type="entry name" value="Metalloproteases ('zincins'), catalytic domain"/>
    <property type="match status" value="1"/>
</dbReference>